<dbReference type="InterPro" id="IPR025857">
    <property type="entry name" value="MacB_PCD"/>
</dbReference>
<accession>X1TA63</accession>
<feature type="transmembrane region" description="Helical" evidence="1">
    <location>
        <begin position="20"/>
        <end position="46"/>
    </location>
</feature>
<keyword evidence="1" id="KW-0472">Membrane</keyword>
<dbReference type="GO" id="GO:0098797">
    <property type="term" value="C:plasma membrane protein complex"/>
    <property type="evidence" value="ECO:0007669"/>
    <property type="project" value="TreeGrafter"/>
</dbReference>
<comment type="caution">
    <text evidence="3">The sequence shown here is derived from an EMBL/GenBank/DDBJ whole genome shotgun (WGS) entry which is preliminary data.</text>
</comment>
<gene>
    <name evidence="3" type="ORF">S12H4_39649</name>
</gene>
<evidence type="ECO:0000313" key="3">
    <source>
        <dbReference type="EMBL" id="GAI88281.1"/>
    </source>
</evidence>
<organism evidence="3">
    <name type="scientific">marine sediment metagenome</name>
    <dbReference type="NCBI Taxonomy" id="412755"/>
    <lineage>
        <taxon>unclassified sequences</taxon>
        <taxon>metagenomes</taxon>
        <taxon>ecological metagenomes</taxon>
    </lineage>
</organism>
<dbReference type="EMBL" id="BARW01023985">
    <property type="protein sequence ID" value="GAI88281.1"/>
    <property type="molecule type" value="Genomic_DNA"/>
</dbReference>
<dbReference type="PANTHER" id="PTHR30489:SF0">
    <property type="entry name" value="LIPOPROTEIN-RELEASING SYSTEM TRANSMEMBRANE PROTEIN LOLE"/>
    <property type="match status" value="1"/>
</dbReference>
<evidence type="ECO:0000256" key="1">
    <source>
        <dbReference type="SAM" id="Phobius"/>
    </source>
</evidence>
<name>X1TA63_9ZZZZ</name>
<reference evidence="3" key="1">
    <citation type="journal article" date="2014" name="Front. Microbiol.">
        <title>High frequency of phylogenetically diverse reductive dehalogenase-homologous genes in deep subseafloor sedimentary metagenomes.</title>
        <authorList>
            <person name="Kawai M."/>
            <person name="Futagami T."/>
            <person name="Toyoda A."/>
            <person name="Takaki Y."/>
            <person name="Nishi S."/>
            <person name="Hori S."/>
            <person name="Arai W."/>
            <person name="Tsubouchi T."/>
            <person name="Morono Y."/>
            <person name="Uchiyama I."/>
            <person name="Ito T."/>
            <person name="Fujiyama A."/>
            <person name="Inagaki F."/>
            <person name="Takami H."/>
        </authorList>
    </citation>
    <scope>NUCLEOTIDE SEQUENCE</scope>
    <source>
        <strain evidence="3">Expedition CK06-06</strain>
    </source>
</reference>
<dbReference type="PANTHER" id="PTHR30489">
    <property type="entry name" value="LIPOPROTEIN-RELEASING SYSTEM TRANSMEMBRANE PROTEIN LOLE"/>
    <property type="match status" value="1"/>
</dbReference>
<evidence type="ECO:0000259" key="2">
    <source>
        <dbReference type="Pfam" id="PF12704"/>
    </source>
</evidence>
<sequence>MNFESFIARRYLTAKRKQAFISVITFISILGITIGVMALIIAIALITGFQDDVQDKILGATSHLMVSDMDPEGWKDYPQLISKIESLKGVKSVSPVVHDGVFLIGPSENKGALLKGIDFDLEKKHSQWLQELERGNI</sequence>
<feature type="domain" description="MacB-like periplasmic core" evidence="2">
    <location>
        <begin position="25"/>
        <end position="118"/>
    </location>
</feature>
<dbReference type="AlphaFoldDB" id="X1TA63"/>
<feature type="non-terminal residue" evidence="3">
    <location>
        <position position="137"/>
    </location>
</feature>
<dbReference type="GO" id="GO:0044874">
    <property type="term" value="P:lipoprotein localization to outer membrane"/>
    <property type="evidence" value="ECO:0007669"/>
    <property type="project" value="TreeGrafter"/>
</dbReference>
<keyword evidence="1" id="KW-0812">Transmembrane</keyword>
<protein>
    <recommendedName>
        <fullName evidence="2">MacB-like periplasmic core domain-containing protein</fullName>
    </recommendedName>
</protein>
<dbReference type="Pfam" id="PF12704">
    <property type="entry name" value="MacB_PCD"/>
    <property type="match status" value="1"/>
</dbReference>
<proteinExistence type="predicted"/>
<dbReference type="InterPro" id="IPR051447">
    <property type="entry name" value="Lipoprotein-release_system"/>
</dbReference>
<keyword evidence="1" id="KW-1133">Transmembrane helix</keyword>